<gene>
    <name evidence="1" type="ORF">GFSPODELE1_LOCUS8725</name>
</gene>
<proteinExistence type="predicted"/>
<organism evidence="1 2">
    <name type="scientific">Somion occarium</name>
    <dbReference type="NCBI Taxonomy" id="3059160"/>
    <lineage>
        <taxon>Eukaryota</taxon>
        <taxon>Fungi</taxon>
        <taxon>Dikarya</taxon>
        <taxon>Basidiomycota</taxon>
        <taxon>Agaricomycotina</taxon>
        <taxon>Agaricomycetes</taxon>
        <taxon>Polyporales</taxon>
        <taxon>Cerrenaceae</taxon>
        <taxon>Somion</taxon>
    </lineage>
</organism>
<dbReference type="InterPro" id="IPR036291">
    <property type="entry name" value="NAD(P)-bd_dom_sf"/>
</dbReference>
<name>A0ABP1DYV0_9APHY</name>
<reference evidence="2" key="1">
    <citation type="submission" date="2024-04" db="EMBL/GenBank/DDBJ databases">
        <authorList>
            <person name="Shaw F."/>
            <person name="Minotto A."/>
        </authorList>
    </citation>
    <scope>NUCLEOTIDE SEQUENCE [LARGE SCALE GENOMIC DNA]</scope>
</reference>
<evidence type="ECO:0000313" key="1">
    <source>
        <dbReference type="EMBL" id="CAL1712213.1"/>
    </source>
</evidence>
<dbReference type="Gene3D" id="3.40.50.720">
    <property type="entry name" value="NAD(P)-binding Rossmann-like Domain"/>
    <property type="match status" value="1"/>
</dbReference>
<dbReference type="SUPFAM" id="SSF51735">
    <property type="entry name" value="NAD(P)-binding Rossmann-fold domains"/>
    <property type="match status" value="1"/>
</dbReference>
<sequence length="89" mass="9604">MPAAEAGKNVFIEWKPGKGAQETMKIAEAIKSKDVKCLVGSQGKQSATLRKMKEFVSSDRIGRVFSTSAIITAGYEEAKKKTGSCNCFV</sequence>
<keyword evidence="2" id="KW-1185">Reference proteome</keyword>
<dbReference type="Proteomes" id="UP001497453">
    <property type="component" value="Chromosome 7"/>
</dbReference>
<evidence type="ECO:0000313" key="2">
    <source>
        <dbReference type="Proteomes" id="UP001497453"/>
    </source>
</evidence>
<accession>A0ABP1DYV0</accession>
<evidence type="ECO:0008006" key="3">
    <source>
        <dbReference type="Google" id="ProtNLM"/>
    </source>
</evidence>
<protein>
    <recommendedName>
        <fullName evidence="3">Leucine-binding protein domain-containing protein</fullName>
    </recommendedName>
</protein>
<dbReference type="EMBL" id="OZ037950">
    <property type="protein sequence ID" value="CAL1712213.1"/>
    <property type="molecule type" value="Genomic_DNA"/>
</dbReference>